<organism evidence="2 3">
    <name type="scientific">Imshaugia aleurites</name>
    <dbReference type="NCBI Taxonomy" id="172621"/>
    <lineage>
        <taxon>Eukaryota</taxon>
        <taxon>Fungi</taxon>
        <taxon>Dikarya</taxon>
        <taxon>Ascomycota</taxon>
        <taxon>Pezizomycotina</taxon>
        <taxon>Lecanoromycetes</taxon>
        <taxon>OSLEUM clade</taxon>
        <taxon>Lecanoromycetidae</taxon>
        <taxon>Lecanorales</taxon>
        <taxon>Lecanorineae</taxon>
        <taxon>Parmeliaceae</taxon>
        <taxon>Imshaugia</taxon>
    </lineage>
</organism>
<keyword evidence="3" id="KW-1185">Reference proteome</keyword>
<dbReference type="OrthoDB" id="5372768at2759"/>
<dbReference type="AlphaFoldDB" id="A0A8H3EXX2"/>
<comment type="caution">
    <text evidence="2">The sequence shown here is derived from an EMBL/GenBank/DDBJ whole genome shotgun (WGS) entry which is preliminary data.</text>
</comment>
<name>A0A8H3EXX2_9LECA</name>
<proteinExistence type="predicted"/>
<evidence type="ECO:0000313" key="3">
    <source>
        <dbReference type="Proteomes" id="UP000664534"/>
    </source>
</evidence>
<feature type="compositionally biased region" description="Basic and acidic residues" evidence="1">
    <location>
        <begin position="63"/>
        <end position="119"/>
    </location>
</feature>
<gene>
    <name evidence="2" type="ORF">IMSHALPRED_000273</name>
</gene>
<accession>A0A8H3EXX2</accession>
<dbReference type="EMBL" id="CAJPDT010000010">
    <property type="protein sequence ID" value="CAF9912283.1"/>
    <property type="molecule type" value="Genomic_DNA"/>
</dbReference>
<dbReference type="Proteomes" id="UP000664534">
    <property type="component" value="Unassembled WGS sequence"/>
</dbReference>
<sequence>MGPNEKQGASKGGPSDNFYVYREPGLSDAEYEKIKRNMLDYRNTMNRVLEAHSKQPNRITPTQKEKAELLRKNKEMQDSRSTKSPEARQAKSLEKNRVGSEVKGKAAERGRERRSQGRS</sequence>
<protein>
    <submittedName>
        <fullName evidence="2">Uncharacterized protein</fullName>
    </submittedName>
</protein>
<evidence type="ECO:0000256" key="1">
    <source>
        <dbReference type="SAM" id="MobiDB-lite"/>
    </source>
</evidence>
<reference evidence="2" key="1">
    <citation type="submission" date="2021-03" db="EMBL/GenBank/DDBJ databases">
        <authorList>
            <person name="Tagirdzhanova G."/>
        </authorList>
    </citation>
    <scope>NUCLEOTIDE SEQUENCE</scope>
</reference>
<evidence type="ECO:0000313" key="2">
    <source>
        <dbReference type="EMBL" id="CAF9912283.1"/>
    </source>
</evidence>
<feature type="region of interest" description="Disordered" evidence="1">
    <location>
        <begin position="47"/>
        <end position="119"/>
    </location>
</feature>